<dbReference type="EMBL" id="JBGCBD010000002">
    <property type="protein sequence ID" value="MEY9811756.1"/>
    <property type="molecule type" value="Genomic_DNA"/>
</dbReference>
<name>A0ACC6UK82_STRAO</name>
<protein>
    <submittedName>
        <fullName evidence="1">Uncharacterized protein</fullName>
    </submittedName>
</protein>
<reference evidence="1" key="1">
    <citation type="submission" date="2024-07" db="EMBL/GenBank/DDBJ databases">
        <title>Genome sequencing of plant associated microbes to promote plant fitness in Sorghum bicolor and Oryza sativa.</title>
        <authorList>
            <person name="Coleman-Derr D."/>
        </authorList>
    </citation>
    <scope>NUCLEOTIDE SEQUENCE</scope>
    <source>
        <strain evidence="1">SAI-173</strain>
    </source>
</reference>
<gene>
    <name evidence="1" type="ORF">RKD21_002013</name>
</gene>
<evidence type="ECO:0000313" key="2">
    <source>
        <dbReference type="Proteomes" id="UP001565447"/>
    </source>
</evidence>
<evidence type="ECO:0000313" key="1">
    <source>
        <dbReference type="EMBL" id="MEY9811756.1"/>
    </source>
</evidence>
<proteinExistence type="predicted"/>
<sequence>MPLLLFLNEKSCASSASPAEVGEAMKEFVAVLRAARRWRDISLLTQTPLPQAELAQGYHYGQWAADKRNRDERMFIQAMRNRAPFAAALTASQSSDEVEYACSGEPVEGIGWAHLLDGLAVSLPLSLAWSGSWLDLHVRRLVETDAGDLAMEETREQVRHSARRTDLPVHEKWGRAAGLDAVDTPARLWDEWDDFFPRLQVLPAVQKQLAGLEPPWFVQVRGLLARLQASAALWDGSGVPDWQGAKVTPEHEQRKRLCMFRDLDGTDNCFHWHGRFTPGAGRLHFRLVPEDKALRIAYVGPKIGK</sequence>
<comment type="caution">
    <text evidence="1">The sequence shown here is derived from an EMBL/GenBank/DDBJ whole genome shotgun (WGS) entry which is preliminary data.</text>
</comment>
<organism evidence="1 2">
    <name type="scientific">Streptomyces albogriseolus</name>
    <dbReference type="NCBI Taxonomy" id="1887"/>
    <lineage>
        <taxon>Bacteria</taxon>
        <taxon>Bacillati</taxon>
        <taxon>Actinomycetota</taxon>
        <taxon>Actinomycetes</taxon>
        <taxon>Kitasatosporales</taxon>
        <taxon>Streptomycetaceae</taxon>
        <taxon>Streptomyces</taxon>
        <taxon>Streptomyces albogriseolus group</taxon>
    </lineage>
</organism>
<accession>A0ACC6UK82</accession>
<dbReference type="Proteomes" id="UP001565447">
    <property type="component" value="Unassembled WGS sequence"/>
</dbReference>
<keyword evidence="2" id="KW-1185">Reference proteome</keyword>